<dbReference type="Proteomes" id="UP000054563">
    <property type="component" value="Unassembled WGS sequence"/>
</dbReference>
<sequence>MPACRIFLERIGLIPYLKRVLSEDLDLMHPKERLGLLAGTLSVKYETKRTQGVEPQRWECAARVGDEEVDVEEKSEEAFWLKRYEREVSLIIGWIQATQDDQNVSARAQSPGQLLHSSIVLGCRESPHEYSSIAEDYPQHQYSLKQIYDDGDMLLWGKGVFSRQQYDQITRF</sequence>
<evidence type="ECO:0000313" key="2">
    <source>
        <dbReference type="Proteomes" id="UP000054563"/>
    </source>
</evidence>
<reference evidence="2" key="1">
    <citation type="journal article" date="2010" name="Genome Res.">
        <title>Population genomic sequencing of Coccidioides fungi reveals recent hybridization and transposon control.</title>
        <authorList>
            <person name="Neafsey D.E."/>
            <person name="Barker B.M."/>
            <person name="Sharpton T.J."/>
            <person name="Stajich J.E."/>
            <person name="Park D.J."/>
            <person name="Whiston E."/>
            <person name="Hung C.-Y."/>
            <person name="McMahan C."/>
            <person name="White J."/>
            <person name="Sykes S."/>
            <person name="Heiman D."/>
            <person name="Young S."/>
            <person name="Zeng Q."/>
            <person name="Abouelleil A."/>
            <person name="Aftuck L."/>
            <person name="Bessette D."/>
            <person name="Brown A."/>
            <person name="FitzGerald M."/>
            <person name="Lui A."/>
            <person name="Macdonald J.P."/>
            <person name="Priest M."/>
            <person name="Orbach M.J."/>
            <person name="Galgiani J.N."/>
            <person name="Kirkland T.N."/>
            <person name="Cole G.T."/>
            <person name="Birren B.W."/>
            <person name="Henn M.R."/>
            <person name="Taylor J.W."/>
            <person name="Rounsley S.D."/>
        </authorList>
    </citation>
    <scope>NUCLEOTIDE SEQUENCE [LARGE SCALE GENOMIC DNA]</scope>
    <source>
        <strain evidence="2">H538.4</strain>
    </source>
</reference>
<protein>
    <submittedName>
        <fullName evidence="1">Uncharacterized protein</fullName>
    </submittedName>
</protein>
<dbReference type="VEuPathDB" id="FungiDB:CIHG_09440"/>
<proteinExistence type="predicted"/>
<name>A0A0J8S4F9_COCIT</name>
<dbReference type="STRING" id="396776.A0A0J8S4F9"/>
<accession>A0A0J8S4F9</accession>
<dbReference type="EMBL" id="DS017040">
    <property type="protein sequence ID" value="KMU91681.1"/>
    <property type="molecule type" value="Genomic_DNA"/>
</dbReference>
<dbReference type="AlphaFoldDB" id="A0A0J8S4F9"/>
<gene>
    <name evidence="1" type="ORF">CIHG_09440</name>
</gene>
<evidence type="ECO:0000313" key="1">
    <source>
        <dbReference type="EMBL" id="KMU91681.1"/>
    </source>
</evidence>
<organism evidence="1 2">
    <name type="scientific">Coccidioides immitis H538.4</name>
    <dbReference type="NCBI Taxonomy" id="396776"/>
    <lineage>
        <taxon>Eukaryota</taxon>
        <taxon>Fungi</taxon>
        <taxon>Dikarya</taxon>
        <taxon>Ascomycota</taxon>
        <taxon>Pezizomycotina</taxon>
        <taxon>Eurotiomycetes</taxon>
        <taxon>Eurotiomycetidae</taxon>
        <taxon>Onygenales</taxon>
        <taxon>Onygenaceae</taxon>
        <taxon>Coccidioides</taxon>
    </lineage>
</organism>